<accession>A0A8C3FMB1</accession>
<organism evidence="2 3">
    <name type="scientific">Chrysemys picta bellii</name>
    <name type="common">Western painted turtle</name>
    <name type="synonym">Emys bellii</name>
    <dbReference type="NCBI Taxonomy" id="8478"/>
    <lineage>
        <taxon>Eukaryota</taxon>
        <taxon>Metazoa</taxon>
        <taxon>Chordata</taxon>
        <taxon>Craniata</taxon>
        <taxon>Vertebrata</taxon>
        <taxon>Euteleostomi</taxon>
        <taxon>Archelosauria</taxon>
        <taxon>Testudinata</taxon>
        <taxon>Testudines</taxon>
        <taxon>Cryptodira</taxon>
        <taxon>Durocryptodira</taxon>
        <taxon>Testudinoidea</taxon>
        <taxon>Emydidae</taxon>
        <taxon>Chrysemys</taxon>
    </lineage>
</organism>
<evidence type="ECO:0000259" key="1">
    <source>
        <dbReference type="Pfam" id="PF08487"/>
    </source>
</evidence>
<dbReference type="Proteomes" id="UP000694380">
    <property type="component" value="Unplaced"/>
</dbReference>
<proteinExistence type="predicted"/>
<reference evidence="2" key="2">
    <citation type="submission" date="2025-09" db="UniProtKB">
        <authorList>
            <consortium name="Ensembl"/>
        </authorList>
    </citation>
    <scope>IDENTIFICATION</scope>
</reference>
<dbReference type="AlphaFoldDB" id="A0A8C3FMB1"/>
<feature type="domain" description="VIT" evidence="1">
    <location>
        <begin position="26"/>
        <end position="78"/>
    </location>
</feature>
<evidence type="ECO:0000313" key="2">
    <source>
        <dbReference type="Ensembl" id="ENSCPBP00000011250.1"/>
    </source>
</evidence>
<dbReference type="InterPro" id="IPR013694">
    <property type="entry name" value="VIT"/>
</dbReference>
<name>A0A8C3FMB1_CHRPI</name>
<reference evidence="2" key="1">
    <citation type="submission" date="2025-08" db="UniProtKB">
        <authorList>
            <consortium name="Ensembl"/>
        </authorList>
    </citation>
    <scope>IDENTIFICATION</scope>
</reference>
<dbReference type="Pfam" id="PF08487">
    <property type="entry name" value="VIT"/>
    <property type="match status" value="1"/>
</dbReference>
<sequence length="162" mass="16713">APAPFCPSSNPPPHTVQPPFPSVCFVADVGCELLYRNEEPGPVEAVFVFPVDAEAAVYAFQARLGGACIKAQLHEKKEVPGGRDGTKGVGYGYTLARGQGNLGVTPSLPAGARAVQGHTSRGAGQGDVGGMGNLGVTCCLLLSNSQPVPPYLSKSDLEEPPR</sequence>
<dbReference type="Ensembl" id="ENSCPBT00000013488.1">
    <property type="protein sequence ID" value="ENSCPBP00000011250.1"/>
    <property type="gene ID" value="ENSCPBG00000008584.1"/>
</dbReference>
<dbReference type="PANTHER" id="PTHR45737:SF6">
    <property type="entry name" value="VON WILLEBRAND FACTOR A DOMAIN-CONTAINING PROTEIN 5A"/>
    <property type="match status" value="1"/>
</dbReference>
<evidence type="ECO:0000313" key="3">
    <source>
        <dbReference type="Proteomes" id="UP000694380"/>
    </source>
</evidence>
<dbReference type="PANTHER" id="PTHR45737">
    <property type="entry name" value="VON WILLEBRAND FACTOR A DOMAIN-CONTAINING PROTEIN 5A"/>
    <property type="match status" value="1"/>
</dbReference>
<keyword evidence="3" id="KW-1185">Reference proteome</keyword>
<dbReference type="GeneTree" id="ENSGT01000000220924"/>
<protein>
    <recommendedName>
        <fullName evidence="1">VIT domain-containing protein</fullName>
    </recommendedName>
</protein>